<dbReference type="AlphaFoldDB" id="A0A425CP77"/>
<gene>
    <name evidence="1" type="ORF">DD237_008000</name>
</gene>
<proteinExistence type="predicted"/>
<accession>A0A425CP77</accession>
<comment type="caution">
    <text evidence="1">The sequence shown here is derived from an EMBL/GenBank/DDBJ whole genome shotgun (WGS) entry which is preliminary data.</text>
</comment>
<dbReference type="VEuPathDB" id="FungiDB:DD237_008000"/>
<sequence length="82" mass="9125">MPSPTTILSDAANIYSAIRSFCVVLHATRWSLPSFIANNNESIAQAASVLEVWVPFNILDAKNRASGRYLLFGCGYNYVWLK</sequence>
<dbReference type="Proteomes" id="UP000286097">
    <property type="component" value="Unassembled WGS sequence"/>
</dbReference>
<dbReference type="EMBL" id="QKXF01000015">
    <property type="protein sequence ID" value="RQM18799.1"/>
    <property type="molecule type" value="Genomic_DNA"/>
</dbReference>
<evidence type="ECO:0000313" key="2">
    <source>
        <dbReference type="Proteomes" id="UP000286097"/>
    </source>
</evidence>
<protein>
    <submittedName>
        <fullName evidence="1">Uncharacterized protein</fullName>
    </submittedName>
</protein>
<reference evidence="1 2" key="1">
    <citation type="submission" date="2018-06" db="EMBL/GenBank/DDBJ databases">
        <title>Comparative genomics of downy mildews reveals potential adaptations to biotrophy.</title>
        <authorList>
            <person name="Fletcher K."/>
            <person name="Klosterman S.J."/>
            <person name="Derevnina L."/>
            <person name="Martin F."/>
            <person name="Koike S."/>
            <person name="Reyes Chin-Wo S."/>
            <person name="Mou B."/>
            <person name="Michelmore R."/>
        </authorList>
    </citation>
    <scope>NUCLEOTIDE SEQUENCE [LARGE SCALE GENOMIC DNA]</scope>
    <source>
        <strain evidence="1 2">R13</strain>
    </source>
</reference>
<name>A0A425CP77_9STRA</name>
<evidence type="ECO:0000313" key="1">
    <source>
        <dbReference type="EMBL" id="RQM18799.1"/>
    </source>
</evidence>
<organism evidence="1 2">
    <name type="scientific">Peronospora effusa</name>
    <dbReference type="NCBI Taxonomy" id="542832"/>
    <lineage>
        <taxon>Eukaryota</taxon>
        <taxon>Sar</taxon>
        <taxon>Stramenopiles</taxon>
        <taxon>Oomycota</taxon>
        <taxon>Peronosporomycetes</taxon>
        <taxon>Peronosporales</taxon>
        <taxon>Peronosporaceae</taxon>
        <taxon>Peronospora</taxon>
    </lineage>
</organism>